<proteinExistence type="predicted"/>
<dbReference type="RefSeq" id="WP_059311833.1">
    <property type="nucleotide sequence ID" value="NZ_LRCR01000025.1"/>
</dbReference>
<evidence type="ECO:0000313" key="2">
    <source>
        <dbReference type="Proteomes" id="UP000064715"/>
    </source>
</evidence>
<dbReference type="EMBL" id="LRCR01000025">
    <property type="protein sequence ID" value="KUQ82480.1"/>
    <property type="molecule type" value="Genomic_DNA"/>
</dbReference>
<evidence type="ECO:0008006" key="3">
    <source>
        <dbReference type="Google" id="ProtNLM"/>
    </source>
</evidence>
<organism evidence="1 2">
    <name type="scientific">Enterobacter genomosp. O</name>
    <dbReference type="NCBI Taxonomy" id="2364150"/>
    <lineage>
        <taxon>Bacteria</taxon>
        <taxon>Pseudomonadati</taxon>
        <taxon>Pseudomonadota</taxon>
        <taxon>Gammaproteobacteria</taxon>
        <taxon>Enterobacterales</taxon>
        <taxon>Enterobacteriaceae</taxon>
        <taxon>Enterobacter</taxon>
        <taxon>Enterobacter cloacae complex</taxon>
        <taxon>Enterobacter cloacae complex clade O</taxon>
    </lineage>
</organism>
<dbReference type="Proteomes" id="UP000064715">
    <property type="component" value="Unassembled WGS sequence"/>
</dbReference>
<dbReference type="AlphaFoldDB" id="A0A0X4ELB6"/>
<dbReference type="Pfam" id="PF15941">
    <property type="entry name" value="FidL_like"/>
    <property type="match status" value="1"/>
</dbReference>
<protein>
    <recommendedName>
        <fullName evidence="3">FidL</fullName>
    </recommendedName>
</protein>
<dbReference type="OrthoDB" id="6506825at2"/>
<reference evidence="2" key="1">
    <citation type="submission" date="2016-01" db="EMBL/GenBank/DDBJ databases">
        <title>WGS of SAMN04407783.</title>
        <authorList>
            <person name="Adams M."/>
            <person name="Sutton G."/>
            <person name="Nelson K."/>
            <person name="Thaden J."/>
            <person name="Fowler V."/>
            <person name="Mccorrison J."/>
            <person name="Sanka R."/>
            <person name="Brinkac L."/>
            <person name="Nierman W."/>
        </authorList>
    </citation>
    <scope>NUCLEOTIDE SEQUENCE [LARGE SCALE GENOMIC DNA]</scope>
    <source>
        <strain evidence="2">GN04363</strain>
    </source>
</reference>
<evidence type="ECO:0000313" key="1">
    <source>
        <dbReference type="EMBL" id="KUQ82480.1"/>
    </source>
</evidence>
<accession>A0A0X4ELB6</accession>
<dbReference type="InterPro" id="IPR031854">
    <property type="entry name" value="FidL-like"/>
</dbReference>
<keyword evidence="2" id="KW-1185">Reference proteome</keyword>
<comment type="caution">
    <text evidence="1">The sequence shown here is derived from an EMBL/GenBank/DDBJ whole genome shotgun (WGS) entry which is preliminary data.</text>
</comment>
<name>A0A0X4ELB6_9ENTR</name>
<sequence>MKTLWLSAGILAAIVLISLTLFLKGNETVSPLKCKAFSRATIDVQNGPLVFSTVENLQLYNERKEGMIHYNGYVKSPDANTYLERTIYLSSGVKIDKDTFSYKINRIVAAPLDTTSDDTFDQMWLENTSDNKTITLNIKNIRDGIFTVSSPYSLQYTCVKY</sequence>
<gene>
    <name evidence="1" type="ORF">AWI28_19090</name>
</gene>